<accession>A0A6A6JM33</accession>
<dbReference type="InterPro" id="IPR001138">
    <property type="entry name" value="Zn2Cys6_DnaBD"/>
</dbReference>
<dbReference type="PROSITE" id="PS50048">
    <property type="entry name" value="ZN2_CY6_FUNGAL_2"/>
    <property type="match status" value="1"/>
</dbReference>
<organism evidence="7 8">
    <name type="scientific">Westerdykella ornata</name>
    <dbReference type="NCBI Taxonomy" id="318751"/>
    <lineage>
        <taxon>Eukaryota</taxon>
        <taxon>Fungi</taxon>
        <taxon>Dikarya</taxon>
        <taxon>Ascomycota</taxon>
        <taxon>Pezizomycotina</taxon>
        <taxon>Dothideomycetes</taxon>
        <taxon>Pleosporomycetidae</taxon>
        <taxon>Pleosporales</taxon>
        <taxon>Sporormiaceae</taxon>
        <taxon>Westerdykella</taxon>
    </lineage>
</organism>
<dbReference type="Pfam" id="PF00172">
    <property type="entry name" value="Zn_clus"/>
    <property type="match status" value="1"/>
</dbReference>
<dbReference type="OrthoDB" id="9930022at2759"/>
<evidence type="ECO:0000256" key="2">
    <source>
        <dbReference type="ARBA" id="ARBA00022833"/>
    </source>
</evidence>
<keyword evidence="4" id="KW-0804">Transcription</keyword>
<feature type="domain" description="Zn(2)-C6 fungal-type" evidence="6">
    <location>
        <begin position="11"/>
        <end position="41"/>
    </location>
</feature>
<keyword evidence="3" id="KW-0805">Transcription regulation</keyword>
<keyword evidence="2" id="KW-0862">Zinc</keyword>
<sequence>MTEAPNPRRKSCSECVKAKRKCGMEVPRCGRCSKKDIACFYPNKGASIADVPIPELEFAWLDDLMREPGSIPWSGGLDTHLELSADAIHSQQSHVADITSLPELFAVSEEFKKTTLPKEDAEAAVARFKTWPDKWLKEGKVPFIHAQLYATNMPKPLMDAYAACAIYSTITPANKTIALDIIEAKANELLRSPNQPFWTPVDLLASTQSLIIFQFIRLFDGDIRQRFLAESAEPTLLAWTRELQSRTAQERQFTTATAPSWRAWLFAESARRTITMSLFLTGLYSLIKKGYCTVADEVTANCFTAQRALWEATSELEWARTKQTLSPHWIENMDFTHMLREAEASELDDFGMVLLITYHGQDAIDYWAATKSIVGVPNFHQSLEGVLQFGNG</sequence>
<dbReference type="EMBL" id="ML986491">
    <property type="protein sequence ID" value="KAF2277173.1"/>
    <property type="molecule type" value="Genomic_DNA"/>
</dbReference>
<evidence type="ECO:0000256" key="1">
    <source>
        <dbReference type="ARBA" id="ARBA00022723"/>
    </source>
</evidence>
<evidence type="ECO:0000313" key="8">
    <source>
        <dbReference type="Proteomes" id="UP000800097"/>
    </source>
</evidence>
<dbReference type="Proteomes" id="UP000800097">
    <property type="component" value="Unassembled WGS sequence"/>
</dbReference>
<dbReference type="GO" id="GO:0000981">
    <property type="term" value="F:DNA-binding transcription factor activity, RNA polymerase II-specific"/>
    <property type="evidence" value="ECO:0007669"/>
    <property type="project" value="InterPro"/>
</dbReference>
<keyword evidence="1" id="KW-0479">Metal-binding</keyword>
<dbReference type="GO" id="GO:0008270">
    <property type="term" value="F:zinc ion binding"/>
    <property type="evidence" value="ECO:0007669"/>
    <property type="project" value="InterPro"/>
</dbReference>
<evidence type="ECO:0000256" key="3">
    <source>
        <dbReference type="ARBA" id="ARBA00023015"/>
    </source>
</evidence>
<dbReference type="InterPro" id="IPR036864">
    <property type="entry name" value="Zn2-C6_fun-type_DNA-bd_sf"/>
</dbReference>
<gene>
    <name evidence="7" type="ORF">EI97DRAFT_457884</name>
</gene>
<protein>
    <recommendedName>
        <fullName evidence="6">Zn(2)-C6 fungal-type domain-containing protein</fullName>
    </recommendedName>
</protein>
<dbReference type="RefSeq" id="XP_033654712.1">
    <property type="nucleotide sequence ID" value="XM_033800857.1"/>
</dbReference>
<dbReference type="AlphaFoldDB" id="A0A6A6JM33"/>
<dbReference type="PANTHER" id="PTHR47660:SF3">
    <property type="entry name" value="FINGER DOMAIN PROTEIN, PUTATIVE (AFU_ORTHOLOGUE AFUA_4G03310)-RELATED"/>
    <property type="match status" value="1"/>
</dbReference>
<name>A0A6A6JM33_WESOR</name>
<evidence type="ECO:0000259" key="6">
    <source>
        <dbReference type="PROSITE" id="PS50048"/>
    </source>
</evidence>
<dbReference type="SUPFAM" id="SSF57701">
    <property type="entry name" value="Zn2/Cys6 DNA-binding domain"/>
    <property type="match status" value="1"/>
</dbReference>
<keyword evidence="5" id="KW-0539">Nucleus</keyword>
<evidence type="ECO:0000313" key="7">
    <source>
        <dbReference type="EMBL" id="KAF2277173.1"/>
    </source>
</evidence>
<reference evidence="7" key="1">
    <citation type="journal article" date="2020" name="Stud. Mycol.">
        <title>101 Dothideomycetes genomes: a test case for predicting lifestyles and emergence of pathogens.</title>
        <authorList>
            <person name="Haridas S."/>
            <person name="Albert R."/>
            <person name="Binder M."/>
            <person name="Bloem J."/>
            <person name="Labutti K."/>
            <person name="Salamov A."/>
            <person name="Andreopoulos B."/>
            <person name="Baker S."/>
            <person name="Barry K."/>
            <person name="Bills G."/>
            <person name="Bluhm B."/>
            <person name="Cannon C."/>
            <person name="Castanera R."/>
            <person name="Culley D."/>
            <person name="Daum C."/>
            <person name="Ezra D."/>
            <person name="Gonzalez J."/>
            <person name="Henrissat B."/>
            <person name="Kuo A."/>
            <person name="Liang C."/>
            <person name="Lipzen A."/>
            <person name="Lutzoni F."/>
            <person name="Magnuson J."/>
            <person name="Mondo S."/>
            <person name="Nolan M."/>
            <person name="Ohm R."/>
            <person name="Pangilinan J."/>
            <person name="Park H.-J."/>
            <person name="Ramirez L."/>
            <person name="Alfaro M."/>
            <person name="Sun H."/>
            <person name="Tritt A."/>
            <person name="Yoshinaga Y."/>
            <person name="Zwiers L.-H."/>
            <person name="Turgeon B."/>
            <person name="Goodwin S."/>
            <person name="Spatafora J."/>
            <person name="Crous P."/>
            <person name="Grigoriev I."/>
        </authorList>
    </citation>
    <scope>NUCLEOTIDE SEQUENCE</scope>
    <source>
        <strain evidence="7">CBS 379.55</strain>
    </source>
</reference>
<dbReference type="Gene3D" id="4.10.240.10">
    <property type="entry name" value="Zn(2)-C6 fungal-type DNA-binding domain"/>
    <property type="match status" value="1"/>
</dbReference>
<evidence type="ECO:0000256" key="5">
    <source>
        <dbReference type="ARBA" id="ARBA00023242"/>
    </source>
</evidence>
<proteinExistence type="predicted"/>
<dbReference type="CDD" id="cd00067">
    <property type="entry name" value="GAL4"/>
    <property type="match status" value="1"/>
</dbReference>
<keyword evidence="8" id="KW-1185">Reference proteome</keyword>
<dbReference type="GeneID" id="54554032"/>
<dbReference type="PANTHER" id="PTHR47660">
    <property type="entry name" value="TRANSCRIPTION FACTOR WITH C2H2 AND ZN(2)-CYS(6) DNA BINDING DOMAIN (EUROFUNG)-RELATED-RELATED"/>
    <property type="match status" value="1"/>
</dbReference>
<evidence type="ECO:0000256" key="4">
    <source>
        <dbReference type="ARBA" id="ARBA00023163"/>
    </source>
</evidence>